<dbReference type="GO" id="GO:0005829">
    <property type="term" value="C:cytosol"/>
    <property type="evidence" value="ECO:0007669"/>
    <property type="project" value="TreeGrafter"/>
</dbReference>
<evidence type="ECO:0000259" key="15">
    <source>
        <dbReference type="Pfam" id="PF10458"/>
    </source>
</evidence>
<evidence type="ECO:0000313" key="16">
    <source>
        <dbReference type="EMBL" id="TMQ65589.1"/>
    </source>
</evidence>
<dbReference type="PANTHER" id="PTHR11946:SF93">
    <property type="entry name" value="VALINE--TRNA LIGASE, CHLOROPLASTIC_MITOCHONDRIAL 2"/>
    <property type="match status" value="1"/>
</dbReference>
<evidence type="ECO:0000256" key="8">
    <source>
        <dbReference type="ARBA" id="ARBA00023054"/>
    </source>
</evidence>
<dbReference type="GO" id="GO:0002161">
    <property type="term" value="F:aminoacyl-tRNA deacylase activity"/>
    <property type="evidence" value="ECO:0007669"/>
    <property type="project" value="InterPro"/>
</dbReference>
<dbReference type="FunFam" id="3.40.50.620:FF:000098">
    <property type="entry name" value="Valine--tRNA ligase"/>
    <property type="match status" value="1"/>
</dbReference>
<dbReference type="InterPro" id="IPR014729">
    <property type="entry name" value="Rossmann-like_a/b/a_fold"/>
</dbReference>
<dbReference type="InterPro" id="IPR033705">
    <property type="entry name" value="Anticodon_Ia_Val"/>
</dbReference>
<keyword evidence="9 12" id="KW-0030">Aminoacyl-tRNA synthetase</keyword>
<evidence type="ECO:0000256" key="1">
    <source>
        <dbReference type="ARBA" id="ARBA00004496"/>
    </source>
</evidence>
<dbReference type="SUPFAM" id="SSF47323">
    <property type="entry name" value="Anticodon-binding domain of a subclass of class I aminoacyl-tRNA synthetases"/>
    <property type="match status" value="1"/>
</dbReference>
<dbReference type="HAMAP" id="MF_02004">
    <property type="entry name" value="Val_tRNA_synth_type1"/>
    <property type="match status" value="1"/>
</dbReference>
<feature type="short sequence motif" description="'KMSKS' region" evidence="12">
    <location>
        <begin position="525"/>
        <end position="529"/>
    </location>
</feature>
<comment type="similarity">
    <text evidence="11 12">Belongs to the class-I aminoacyl-tRNA synthetase family. ValS type 1 subfamily.</text>
</comment>
<evidence type="ECO:0000256" key="2">
    <source>
        <dbReference type="ARBA" id="ARBA00011245"/>
    </source>
</evidence>
<dbReference type="CDD" id="cd07962">
    <property type="entry name" value="Anticodon_Ia_Val"/>
    <property type="match status" value="1"/>
</dbReference>
<reference evidence="16 17" key="1">
    <citation type="journal article" date="2019" name="Nat. Microbiol.">
        <title>Mediterranean grassland soil C-N compound turnover is dependent on rainfall and depth, and is mediated by genomically divergent microorganisms.</title>
        <authorList>
            <person name="Diamond S."/>
            <person name="Andeer P.F."/>
            <person name="Li Z."/>
            <person name="Crits-Christoph A."/>
            <person name="Burstein D."/>
            <person name="Anantharaman K."/>
            <person name="Lane K.R."/>
            <person name="Thomas B.C."/>
            <person name="Pan C."/>
            <person name="Northen T.R."/>
            <person name="Banfield J.F."/>
        </authorList>
    </citation>
    <scope>NUCLEOTIDE SEQUENCE [LARGE SCALE GENOMIC DNA]</scope>
    <source>
        <strain evidence="16">WS_9</strain>
    </source>
</reference>
<dbReference type="FunFam" id="3.90.740.10:FF:000005">
    <property type="entry name" value="Valine--tRNA ligase, mitochondrial"/>
    <property type="match status" value="1"/>
</dbReference>
<dbReference type="InterPro" id="IPR019499">
    <property type="entry name" value="Val-tRNA_synth_tRNA-bd"/>
</dbReference>
<comment type="caution">
    <text evidence="16">The sequence shown here is derived from an EMBL/GenBank/DDBJ whole genome shotgun (WGS) entry which is preliminary data.</text>
</comment>
<dbReference type="SUPFAM" id="SSF46589">
    <property type="entry name" value="tRNA-binding arm"/>
    <property type="match status" value="1"/>
</dbReference>
<dbReference type="FunFam" id="3.40.50.620:FF:000032">
    <property type="entry name" value="Valine--tRNA ligase"/>
    <property type="match status" value="1"/>
</dbReference>
<keyword evidence="3 12" id="KW-0963">Cytoplasm</keyword>
<dbReference type="EMBL" id="VBOZ01000012">
    <property type="protein sequence ID" value="TMQ65589.1"/>
    <property type="molecule type" value="Genomic_DNA"/>
</dbReference>
<comment type="domain">
    <text evidence="12">ValRS has two distinct active sites: one for aminoacylation and one for editing. The misactivated threonine is translocated from the active site to the editing site.</text>
</comment>
<evidence type="ECO:0000256" key="6">
    <source>
        <dbReference type="ARBA" id="ARBA00022840"/>
    </source>
</evidence>
<dbReference type="SUPFAM" id="SSF50677">
    <property type="entry name" value="ValRS/IleRS/LeuRS editing domain"/>
    <property type="match status" value="1"/>
</dbReference>
<evidence type="ECO:0000256" key="10">
    <source>
        <dbReference type="ARBA" id="ARBA00047552"/>
    </source>
</evidence>
<dbReference type="InterPro" id="IPR002303">
    <property type="entry name" value="Valyl-tRNA_ligase"/>
</dbReference>
<dbReference type="InterPro" id="IPR009080">
    <property type="entry name" value="tRNAsynth_Ia_anticodon-bd"/>
</dbReference>
<comment type="function">
    <text evidence="12">Catalyzes the attachment of valine to tRNA(Val). As ValRS can inadvertently accommodate and process structurally similar amino acids such as threonine, to avoid such errors, it has a 'posttransfer' editing activity that hydrolyzes mischarged Thr-tRNA(Val) in a tRNA-dependent manner.</text>
</comment>
<comment type="catalytic activity">
    <reaction evidence="10 12">
        <text>tRNA(Val) + L-valine + ATP = L-valyl-tRNA(Val) + AMP + diphosphate</text>
        <dbReference type="Rhea" id="RHEA:10704"/>
        <dbReference type="Rhea" id="RHEA-COMP:9672"/>
        <dbReference type="Rhea" id="RHEA-COMP:9708"/>
        <dbReference type="ChEBI" id="CHEBI:30616"/>
        <dbReference type="ChEBI" id="CHEBI:33019"/>
        <dbReference type="ChEBI" id="CHEBI:57762"/>
        <dbReference type="ChEBI" id="CHEBI:78442"/>
        <dbReference type="ChEBI" id="CHEBI:78537"/>
        <dbReference type="ChEBI" id="CHEBI:456215"/>
        <dbReference type="EC" id="6.1.1.9"/>
    </reaction>
</comment>
<dbReference type="Gene3D" id="1.10.287.380">
    <property type="entry name" value="Valyl-tRNA synthetase, C-terminal domain"/>
    <property type="match status" value="1"/>
</dbReference>
<evidence type="ECO:0000313" key="17">
    <source>
        <dbReference type="Proteomes" id="UP000317691"/>
    </source>
</evidence>
<dbReference type="Pfam" id="PF00133">
    <property type="entry name" value="tRNA-synt_1"/>
    <property type="match status" value="1"/>
</dbReference>
<feature type="domain" description="Valyl-tRNA synthetase tRNA-binding arm" evidence="15">
    <location>
        <begin position="815"/>
        <end position="879"/>
    </location>
</feature>
<dbReference type="PANTHER" id="PTHR11946">
    <property type="entry name" value="VALYL-TRNA SYNTHETASES"/>
    <property type="match status" value="1"/>
</dbReference>
<dbReference type="InterPro" id="IPR002300">
    <property type="entry name" value="aa-tRNA-synth_Ia"/>
</dbReference>
<evidence type="ECO:0000256" key="3">
    <source>
        <dbReference type="ARBA" id="ARBA00022490"/>
    </source>
</evidence>
<sequence length="881" mass="100819">MSQPELPKNYEPTQVEKRWYSHWEERGYFRPKDGPEPPFVIMIPPPNVTGNLHFGHAFDHTIQDLLIRWQRMTGVPTLWLPGTDHAGIATQNVVEKRLAEEGKSRHELGREAFVAEVWKWKEHYHARITEQMRRLGDSVDWSRERFTMDEGLSRAVREVFVRLYRKGLVYRGNRIINWCPRCLTALSDEEVNHVETDGKLYYIQYPIKDSKRKVTVATTRPETMLGDVAVAVHPKDKRYAPLHGKMAILPFLRREIPIILDDAVDPKFGTGAVKVTPAHDANDFEMGQRHGLTPITVLDPTAVMNENAGDFRGLTREVARERIVEALQDRGLLKRVEPHKLSVGHCDRCDTVVEPYLSLQWFVKMKPLAEPAYRAVEMGQLVILPRRWEKVYLRWLEGIRDWCISRQLWWGHRIPVWTCGNCGETIVEVETPAKCPKCGGASLSQDEDVLDTWFSSWLWPFSTLGWPEQTEDVKRFYPSSVLVTGPDIIFFWVARMVMAGFEFMGATPFKQVYLHGIVRDAQGRKLSKSLGNSSDAIELMDRSGADSLRMRMVLLSPQGADIHGFSDDKVDLGRHFANKLWNAFRLVQPYLQGYEPDESKARPVLNDADLWILSTAASTVRSVTRNLKTYRIGDAAKDIYDFTWKELCDWYLEMAKPRLYAGADSPDAAAVRYTIHHVFSTVLRLLHPFMPFITEELWHALPGTQGDICVAEWPIPPRGAASTSAEAKIALLKEVVGAVRNVRSEMNISPARKAPILIRATGHDADILREQRDLIALLGRGESLEVGPQVQKPDVAASAVVRNHEIFLPLMGLIDVDLELRRLQKEYDRVLKEFDVSRRKLQNDDFLGKAKTDVVEREREKFETLGTTKEKLERNLEVLKQ</sequence>
<dbReference type="InterPro" id="IPR009008">
    <property type="entry name" value="Val/Leu/Ile-tRNA-synth_edit"/>
</dbReference>
<feature type="domain" description="Methionyl/Valyl/Leucyl/Isoleucyl-tRNA synthetase anticodon-binding" evidence="14">
    <location>
        <begin position="609"/>
        <end position="756"/>
    </location>
</feature>
<dbReference type="InterPro" id="IPR013155">
    <property type="entry name" value="M/V/L/I-tRNA-synth_anticd-bd"/>
</dbReference>
<keyword evidence="8 12" id="KW-0175">Coiled coil</keyword>
<evidence type="ECO:0000256" key="5">
    <source>
        <dbReference type="ARBA" id="ARBA00022741"/>
    </source>
</evidence>
<keyword evidence="5 12" id="KW-0547">Nucleotide-binding</keyword>
<dbReference type="AlphaFoldDB" id="A0A538TPM9"/>
<feature type="domain" description="Aminoacyl-tRNA synthetase class Ia" evidence="13">
    <location>
        <begin position="19"/>
        <end position="562"/>
    </location>
</feature>
<evidence type="ECO:0000256" key="4">
    <source>
        <dbReference type="ARBA" id="ARBA00022598"/>
    </source>
</evidence>
<dbReference type="EC" id="6.1.1.9" evidence="12"/>
<proteinExistence type="inferred from homology"/>
<comment type="domain">
    <text evidence="12">The C-terminal coiled-coil domain is crucial for aminoacylation activity.</text>
</comment>
<comment type="subunit">
    <text evidence="2 12">Monomer.</text>
</comment>
<keyword evidence="4 12" id="KW-0436">Ligase</keyword>
<accession>A0A538TPM9</accession>
<dbReference type="Gene3D" id="1.10.730.10">
    <property type="entry name" value="Isoleucyl-tRNA Synthetase, Domain 1"/>
    <property type="match status" value="1"/>
</dbReference>
<dbReference type="InterPro" id="IPR010978">
    <property type="entry name" value="tRNA-bd_arm"/>
</dbReference>
<evidence type="ECO:0000259" key="13">
    <source>
        <dbReference type="Pfam" id="PF00133"/>
    </source>
</evidence>
<dbReference type="GO" id="GO:0005524">
    <property type="term" value="F:ATP binding"/>
    <property type="evidence" value="ECO:0007669"/>
    <property type="project" value="UniProtKB-UniRule"/>
</dbReference>
<evidence type="ECO:0000256" key="7">
    <source>
        <dbReference type="ARBA" id="ARBA00022917"/>
    </source>
</evidence>
<dbReference type="Pfam" id="PF08264">
    <property type="entry name" value="Anticodon_1"/>
    <property type="match status" value="1"/>
</dbReference>
<protein>
    <recommendedName>
        <fullName evidence="12">Valine--tRNA ligase</fullName>
        <ecNumber evidence="12">6.1.1.9</ecNumber>
    </recommendedName>
    <alternativeName>
        <fullName evidence="12">Valyl-tRNA synthetase</fullName>
        <shortName evidence="12">ValRS</shortName>
    </alternativeName>
</protein>
<evidence type="ECO:0000256" key="11">
    <source>
        <dbReference type="ARBA" id="ARBA00060830"/>
    </source>
</evidence>
<organism evidence="16 17">
    <name type="scientific">Eiseniibacteriota bacterium</name>
    <dbReference type="NCBI Taxonomy" id="2212470"/>
    <lineage>
        <taxon>Bacteria</taxon>
        <taxon>Candidatus Eiseniibacteriota</taxon>
    </lineage>
</organism>
<dbReference type="Proteomes" id="UP000317691">
    <property type="component" value="Unassembled WGS sequence"/>
</dbReference>
<feature type="binding site" evidence="12">
    <location>
        <position position="528"/>
    </location>
    <ligand>
        <name>ATP</name>
        <dbReference type="ChEBI" id="CHEBI:30616"/>
    </ligand>
</feature>
<dbReference type="PRINTS" id="PR00986">
    <property type="entry name" value="TRNASYNTHVAL"/>
</dbReference>
<dbReference type="SUPFAM" id="SSF52374">
    <property type="entry name" value="Nucleotidylyl transferase"/>
    <property type="match status" value="1"/>
</dbReference>
<dbReference type="Gene3D" id="3.40.50.620">
    <property type="entry name" value="HUPs"/>
    <property type="match status" value="2"/>
</dbReference>
<dbReference type="Pfam" id="PF10458">
    <property type="entry name" value="Val_tRNA-synt_C"/>
    <property type="match status" value="1"/>
</dbReference>
<dbReference type="InterPro" id="IPR037118">
    <property type="entry name" value="Val-tRNA_synth_C_sf"/>
</dbReference>
<dbReference type="CDD" id="cd00817">
    <property type="entry name" value="ValRS_core"/>
    <property type="match status" value="1"/>
</dbReference>
<keyword evidence="7 12" id="KW-0648">Protein biosynthesis</keyword>
<name>A0A538TPM9_UNCEI</name>
<dbReference type="NCBIfam" id="TIGR00422">
    <property type="entry name" value="valS"/>
    <property type="match status" value="1"/>
</dbReference>
<comment type="subcellular location">
    <subcellularLocation>
        <location evidence="1 12">Cytoplasm</location>
    </subcellularLocation>
</comment>
<keyword evidence="6 12" id="KW-0067">ATP-binding</keyword>
<evidence type="ECO:0000256" key="9">
    <source>
        <dbReference type="ARBA" id="ARBA00023146"/>
    </source>
</evidence>
<evidence type="ECO:0000256" key="12">
    <source>
        <dbReference type="HAMAP-Rule" id="MF_02004"/>
    </source>
</evidence>
<dbReference type="GO" id="GO:0006438">
    <property type="term" value="P:valyl-tRNA aminoacylation"/>
    <property type="evidence" value="ECO:0007669"/>
    <property type="project" value="UniProtKB-UniRule"/>
</dbReference>
<feature type="coiled-coil region" evidence="12">
    <location>
        <begin position="813"/>
        <end position="875"/>
    </location>
</feature>
<gene>
    <name evidence="12" type="primary">valS</name>
    <name evidence="16" type="ORF">E6K79_04465</name>
</gene>
<comment type="caution">
    <text evidence="12">Lacks conserved residue(s) required for the propagation of feature annotation.</text>
</comment>
<evidence type="ECO:0000259" key="14">
    <source>
        <dbReference type="Pfam" id="PF08264"/>
    </source>
</evidence>
<dbReference type="FunFam" id="1.10.287.380:FF:000001">
    <property type="entry name" value="Valine--tRNA ligase"/>
    <property type="match status" value="1"/>
</dbReference>
<dbReference type="NCBIfam" id="NF004349">
    <property type="entry name" value="PRK05729.1"/>
    <property type="match status" value="1"/>
</dbReference>
<dbReference type="GO" id="GO:0004832">
    <property type="term" value="F:valine-tRNA ligase activity"/>
    <property type="evidence" value="ECO:0007669"/>
    <property type="project" value="UniProtKB-UniRule"/>
</dbReference>